<evidence type="ECO:0000259" key="1">
    <source>
        <dbReference type="Pfam" id="PF13649"/>
    </source>
</evidence>
<dbReference type="GO" id="GO:0008168">
    <property type="term" value="F:methyltransferase activity"/>
    <property type="evidence" value="ECO:0007669"/>
    <property type="project" value="UniProtKB-KW"/>
</dbReference>
<dbReference type="InterPro" id="IPR041698">
    <property type="entry name" value="Methyltransf_25"/>
</dbReference>
<keyword evidence="2" id="KW-0489">Methyltransferase</keyword>
<name>A0A2S3V3D9_9HYPH</name>
<dbReference type="AlphaFoldDB" id="A0A2S3V3D9"/>
<reference evidence="2 3" key="1">
    <citation type="submission" date="2018-01" db="EMBL/GenBank/DDBJ databases">
        <title>Genomic Encyclopedia of Archaeal and Bacterial Type Strains, Phase II (KMG-II): from individual species to whole genera.</title>
        <authorList>
            <person name="Goeker M."/>
        </authorList>
    </citation>
    <scope>NUCLEOTIDE SEQUENCE [LARGE SCALE GENOMIC DNA]</scope>
    <source>
        <strain evidence="2 3">DSM 17023</strain>
    </source>
</reference>
<keyword evidence="3" id="KW-1185">Reference proteome</keyword>
<proteinExistence type="predicted"/>
<keyword evidence="2" id="KW-0808">Transferase</keyword>
<dbReference type="OrthoDB" id="9786503at2"/>
<dbReference type="Gene3D" id="3.40.50.150">
    <property type="entry name" value="Vaccinia Virus protein VP39"/>
    <property type="match status" value="1"/>
</dbReference>
<accession>A0A2S3V3D9</accession>
<sequence length="203" mass="22445">MSMSELDRWENRFAAREYVFGTAPNAFLARQAPRLKAGLRALSIADGEGRNGVWLAEQGLQVTSQDFSPRAQEKARALARQRDVELDFFLGDLLEFDWPDAGYDVIVGIFFQFLAPDDRARVFEGIRSAVRPGGLVLIEGYGPKQLEYRTGGPGKLEKLYTGELLKAAFEGFSEVDVQVYDAEVSEGAGHVGLSALVDLIARR</sequence>
<dbReference type="SUPFAM" id="SSF53335">
    <property type="entry name" value="S-adenosyl-L-methionine-dependent methyltransferases"/>
    <property type="match status" value="1"/>
</dbReference>
<feature type="domain" description="Methyltransferase" evidence="1">
    <location>
        <begin position="42"/>
        <end position="134"/>
    </location>
</feature>
<dbReference type="CDD" id="cd02440">
    <property type="entry name" value="AdoMet_MTases"/>
    <property type="match status" value="1"/>
</dbReference>
<dbReference type="EMBL" id="PPCN01000001">
    <property type="protein sequence ID" value="POF34502.1"/>
    <property type="molecule type" value="Genomic_DNA"/>
</dbReference>
<protein>
    <submittedName>
        <fullName evidence="2">Methyltransferase family protein</fullName>
    </submittedName>
</protein>
<evidence type="ECO:0000313" key="2">
    <source>
        <dbReference type="EMBL" id="POF34502.1"/>
    </source>
</evidence>
<comment type="caution">
    <text evidence="2">The sequence shown here is derived from an EMBL/GenBank/DDBJ whole genome shotgun (WGS) entry which is preliminary data.</text>
</comment>
<dbReference type="Pfam" id="PF13649">
    <property type="entry name" value="Methyltransf_25"/>
    <property type="match status" value="1"/>
</dbReference>
<gene>
    <name evidence="2" type="ORF">CLV41_101958</name>
</gene>
<organism evidence="2 3">
    <name type="scientific">Roseibium marinum</name>
    <dbReference type="NCBI Taxonomy" id="281252"/>
    <lineage>
        <taxon>Bacteria</taxon>
        <taxon>Pseudomonadati</taxon>
        <taxon>Pseudomonadota</taxon>
        <taxon>Alphaproteobacteria</taxon>
        <taxon>Hyphomicrobiales</taxon>
        <taxon>Stappiaceae</taxon>
        <taxon>Roseibium</taxon>
    </lineage>
</organism>
<evidence type="ECO:0000313" key="3">
    <source>
        <dbReference type="Proteomes" id="UP000236959"/>
    </source>
</evidence>
<dbReference type="GO" id="GO:0032259">
    <property type="term" value="P:methylation"/>
    <property type="evidence" value="ECO:0007669"/>
    <property type="project" value="UniProtKB-KW"/>
</dbReference>
<dbReference type="InterPro" id="IPR029063">
    <property type="entry name" value="SAM-dependent_MTases_sf"/>
</dbReference>
<dbReference type="Proteomes" id="UP000236959">
    <property type="component" value="Unassembled WGS sequence"/>
</dbReference>